<dbReference type="PaxDb" id="67767-A0A0J7JY89"/>
<sequence>MEEEQNLCEQAALVNSVEEYIVWETQCDACIESLEDQSRIKRPRLSIGNRQSLVARIARLEGLKNLLRRRFVHAGAGCSAREERLIWREIDTAFENRILTGAVINHNHIEPRQFLEDASGIVLENVRKVMERYINVKVNTVFNGEFVAGDKRANK</sequence>
<protein>
    <submittedName>
        <fullName evidence="1">Uncharacterized protein</fullName>
    </submittedName>
</protein>
<keyword evidence="2" id="KW-1185">Reference proteome</keyword>
<organism evidence="1 2">
    <name type="scientific">Lasius niger</name>
    <name type="common">Black garden ant</name>
    <dbReference type="NCBI Taxonomy" id="67767"/>
    <lineage>
        <taxon>Eukaryota</taxon>
        <taxon>Metazoa</taxon>
        <taxon>Ecdysozoa</taxon>
        <taxon>Arthropoda</taxon>
        <taxon>Hexapoda</taxon>
        <taxon>Insecta</taxon>
        <taxon>Pterygota</taxon>
        <taxon>Neoptera</taxon>
        <taxon>Endopterygota</taxon>
        <taxon>Hymenoptera</taxon>
        <taxon>Apocrita</taxon>
        <taxon>Aculeata</taxon>
        <taxon>Formicoidea</taxon>
        <taxon>Formicidae</taxon>
        <taxon>Formicinae</taxon>
        <taxon>Lasius</taxon>
        <taxon>Lasius</taxon>
    </lineage>
</organism>
<name>A0A0J7JY89_LASNI</name>
<gene>
    <name evidence="1" type="ORF">RF55_21207</name>
</gene>
<evidence type="ECO:0000313" key="2">
    <source>
        <dbReference type="Proteomes" id="UP000036403"/>
    </source>
</evidence>
<accession>A0A0J7JY89</accession>
<dbReference type="OrthoDB" id="7615572at2759"/>
<dbReference type="EMBL" id="LBMM01021808">
    <property type="protein sequence ID" value="KMQ83004.1"/>
    <property type="molecule type" value="Genomic_DNA"/>
</dbReference>
<dbReference type="Proteomes" id="UP000036403">
    <property type="component" value="Unassembled WGS sequence"/>
</dbReference>
<proteinExistence type="predicted"/>
<evidence type="ECO:0000313" key="1">
    <source>
        <dbReference type="EMBL" id="KMQ83004.1"/>
    </source>
</evidence>
<dbReference type="AlphaFoldDB" id="A0A0J7JY89"/>
<reference evidence="1 2" key="1">
    <citation type="submission" date="2015-04" db="EMBL/GenBank/DDBJ databases">
        <title>Lasius niger genome sequencing.</title>
        <authorList>
            <person name="Konorov E.A."/>
            <person name="Nikitin M.A."/>
            <person name="Kirill M.V."/>
            <person name="Chang P."/>
        </authorList>
    </citation>
    <scope>NUCLEOTIDE SEQUENCE [LARGE SCALE GENOMIC DNA]</scope>
    <source>
        <tissue evidence="1">Whole</tissue>
    </source>
</reference>
<comment type="caution">
    <text evidence="1">The sequence shown here is derived from an EMBL/GenBank/DDBJ whole genome shotgun (WGS) entry which is preliminary data.</text>
</comment>